<dbReference type="AlphaFoldDB" id="A0A0J6FLG6"/>
<dbReference type="EMBL" id="DS268113">
    <property type="protein sequence ID" value="KMM71178.1"/>
    <property type="molecule type" value="Genomic_DNA"/>
</dbReference>
<dbReference type="Proteomes" id="UP000054567">
    <property type="component" value="Unassembled WGS sequence"/>
</dbReference>
<organism evidence="1 2">
    <name type="scientific">Coccidioides posadasii RMSCC 3488</name>
    <dbReference type="NCBI Taxonomy" id="454284"/>
    <lineage>
        <taxon>Eukaryota</taxon>
        <taxon>Fungi</taxon>
        <taxon>Dikarya</taxon>
        <taxon>Ascomycota</taxon>
        <taxon>Pezizomycotina</taxon>
        <taxon>Eurotiomycetes</taxon>
        <taxon>Eurotiomycetidae</taxon>
        <taxon>Onygenales</taxon>
        <taxon>Onygenaceae</taxon>
        <taxon>Coccidioides</taxon>
    </lineage>
</organism>
<evidence type="ECO:0000313" key="1">
    <source>
        <dbReference type="EMBL" id="KMM71178.1"/>
    </source>
</evidence>
<reference evidence="2" key="2">
    <citation type="journal article" date="2009" name="Genome Res.">
        <title>Comparative genomic analyses of the human fungal pathogens Coccidioides and their relatives.</title>
        <authorList>
            <person name="Sharpton T.J."/>
            <person name="Stajich J.E."/>
            <person name="Rounsley S.D."/>
            <person name="Gardner M.J."/>
            <person name="Wortman J.R."/>
            <person name="Jordar V.S."/>
            <person name="Maiti R."/>
            <person name="Kodira C.D."/>
            <person name="Neafsey D.E."/>
            <person name="Zeng Q."/>
            <person name="Hung C.-Y."/>
            <person name="McMahan C."/>
            <person name="Muszewska A."/>
            <person name="Grynberg M."/>
            <person name="Mandel M.A."/>
            <person name="Kellner E.M."/>
            <person name="Barker B.M."/>
            <person name="Galgiani J.N."/>
            <person name="Orbach M.J."/>
            <person name="Kirkland T.N."/>
            <person name="Cole G.T."/>
            <person name="Henn M.R."/>
            <person name="Birren B.W."/>
            <person name="Taylor J.W."/>
        </authorList>
    </citation>
    <scope>NUCLEOTIDE SEQUENCE [LARGE SCALE GENOMIC DNA]</scope>
    <source>
        <strain evidence="2">RMSCC 3488</strain>
    </source>
</reference>
<reference evidence="1 2" key="1">
    <citation type="submission" date="2007-06" db="EMBL/GenBank/DDBJ databases">
        <title>The Genome Sequence of Coccidioides posadasii RMSCC_3488.</title>
        <authorList>
            <consortium name="Coccidioides Genome Resources Consortium"/>
            <consortium name="The Broad Institute Genome Sequencing Platform"/>
            <person name="Henn M.R."/>
            <person name="Sykes S."/>
            <person name="Young S."/>
            <person name="Jaffe D."/>
            <person name="Berlin A."/>
            <person name="Alvarez P."/>
            <person name="Butler J."/>
            <person name="Gnerre S."/>
            <person name="Grabherr M."/>
            <person name="Mauceli E."/>
            <person name="Brockman W."/>
            <person name="Kodira C."/>
            <person name="Alvarado L."/>
            <person name="Zeng Q."/>
            <person name="Crawford M."/>
            <person name="Antoine C."/>
            <person name="Devon K."/>
            <person name="Galgiani J."/>
            <person name="Orsborn K."/>
            <person name="Lewis M.L."/>
            <person name="Nusbaum C."/>
            <person name="Galagan J."/>
            <person name="Birren B."/>
        </authorList>
    </citation>
    <scope>NUCLEOTIDE SEQUENCE [LARGE SCALE GENOMIC DNA]</scope>
    <source>
        <strain evidence="1 2">RMSCC 3488</strain>
    </source>
</reference>
<reference evidence="2" key="3">
    <citation type="journal article" date="2010" name="Genome Res.">
        <title>Population genomic sequencing of Coccidioides fungi reveals recent hybridization and transposon control.</title>
        <authorList>
            <person name="Neafsey D.E."/>
            <person name="Barker B.M."/>
            <person name="Sharpton T.J."/>
            <person name="Stajich J.E."/>
            <person name="Park D.J."/>
            <person name="Whiston E."/>
            <person name="Hung C.-Y."/>
            <person name="McMahan C."/>
            <person name="White J."/>
            <person name="Sykes S."/>
            <person name="Heiman D."/>
            <person name="Young S."/>
            <person name="Zeng Q."/>
            <person name="Abouelleil A."/>
            <person name="Aftuck L."/>
            <person name="Bessette D."/>
            <person name="Brown A."/>
            <person name="FitzGerald M."/>
            <person name="Lui A."/>
            <person name="Macdonald J.P."/>
            <person name="Priest M."/>
            <person name="Orbach M.J."/>
            <person name="Galgiani J.N."/>
            <person name="Kirkland T.N."/>
            <person name="Cole G.T."/>
            <person name="Birren B.W."/>
            <person name="Henn M.R."/>
            <person name="Taylor J.W."/>
            <person name="Rounsley S.D."/>
        </authorList>
    </citation>
    <scope>NUCLEOTIDE SEQUENCE [LARGE SCALE GENOMIC DNA]</scope>
    <source>
        <strain evidence="2">RMSCC 3488</strain>
    </source>
</reference>
<gene>
    <name evidence="1" type="ORF">CPAG_07485</name>
</gene>
<sequence length="139" mass="15613">MSREQASGTIIAPNAMSGFPPAPCLSYPGGMGRAAVYVKTLELQSSYFYKLLFGLDASPPRLRRELTITKLHLNANSLTAVPETRPVRVKQACDRPPPLRRRKAASRSMLQPWNMPVFRCTNSECEDHFMFWKSTGKPN</sequence>
<evidence type="ECO:0000313" key="2">
    <source>
        <dbReference type="Proteomes" id="UP000054567"/>
    </source>
</evidence>
<accession>A0A0J6FLG6</accession>
<name>A0A0J6FLG6_COCPO</name>
<protein>
    <submittedName>
        <fullName evidence="1">Uncharacterized protein</fullName>
    </submittedName>
</protein>
<dbReference type="VEuPathDB" id="FungiDB:CPAG_07485"/>
<proteinExistence type="predicted"/>